<organism evidence="2 3">
    <name type="scientific">Escallonia rubra</name>
    <dbReference type="NCBI Taxonomy" id="112253"/>
    <lineage>
        <taxon>Eukaryota</taxon>
        <taxon>Viridiplantae</taxon>
        <taxon>Streptophyta</taxon>
        <taxon>Embryophyta</taxon>
        <taxon>Tracheophyta</taxon>
        <taxon>Spermatophyta</taxon>
        <taxon>Magnoliopsida</taxon>
        <taxon>eudicotyledons</taxon>
        <taxon>Gunneridae</taxon>
        <taxon>Pentapetalae</taxon>
        <taxon>asterids</taxon>
        <taxon>campanulids</taxon>
        <taxon>Escalloniales</taxon>
        <taxon>Escalloniaceae</taxon>
        <taxon>Escallonia</taxon>
    </lineage>
</organism>
<gene>
    <name evidence="2" type="ORF">RJ640_008315</name>
</gene>
<dbReference type="InterPro" id="IPR013103">
    <property type="entry name" value="RVT_2"/>
</dbReference>
<dbReference type="PANTHER" id="PTHR11439:SF463">
    <property type="entry name" value="REVERSE TRANSCRIPTASE TY1_COPIA-TYPE DOMAIN-CONTAINING PROTEIN"/>
    <property type="match status" value="1"/>
</dbReference>
<accession>A0AA88U4C5</accession>
<evidence type="ECO:0000313" key="2">
    <source>
        <dbReference type="EMBL" id="KAK2969975.1"/>
    </source>
</evidence>
<dbReference type="Proteomes" id="UP001187471">
    <property type="component" value="Unassembled WGS sequence"/>
</dbReference>
<proteinExistence type="predicted"/>
<protein>
    <recommendedName>
        <fullName evidence="1">Reverse transcriptase Ty1/copia-type domain-containing protein</fullName>
    </recommendedName>
</protein>
<evidence type="ECO:0000259" key="1">
    <source>
        <dbReference type="Pfam" id="PF07727"/>
    </source>
</evidence>
<dbReference type="AlphaFoldDB" id="A0AA88U4C5"/>
<dbReference type="EMBL" id="JAVXUO010002762">
    <property type="protein sequence ID" value="KAK2969975.1"/>
    <property type="molecule type" value="Genomic_DNA"/>
</dbReference>
<sequence length="284" mass="32220">MIITGDDNVGISCLRNDLSIRFEMKILGEIGCFLGLEVQKLEDGYFVSHKGYAQSLLERFNMGESKSMSTPMEPNMKLKKDEGKLLEEGRNKKDFALCERTLEYGLRYKKSDSFILSGFVDADWAGDVNDRRSTTGYCFDTGSAAISWCSKKQHNVTLSSTEAEYAAATMATQECVWLKRLINDIYAKVDYVIPIHCDNESAIKLAENPVFHARTKHIEVQHHFVREKVLEQEIALEKVRTGDQVADIFTKALTKEKFEMFRDALGVIDCKHALRESVKISASY</sequence>
<evidence type="ECO:0000313" key="3">
    <source>
        <dbReference type="Proteomes" id="UP001187471"/>
    </source>
</evidence>
<keyword evidence="3" id="KW-1185">Reference proteome</keyword>
<dbReference type="Pfam" id="PF07727">
    <property type="entry name" value="RVT_2"/>
    <property type="match status" value="1"/>
</dbReference>
<reference evidence="2" key="1">
    <citation type="submission" date="2022-12" db="EMBL/GenBank/DDBJ databases">
        <title>Draft genome assemblies for two species of Escallonia (Escalloniales).</title>
        <authorList>
            <person name="Chanderbali A."/>
            <person name="Dervinis C."/>
            <person name="Anghel I."/>
            <person name="Soltis D."/>
            <person name="Soltis P."/>
            <person name="Zapata F."/>
        </authorList>
    </citation>
    <scope>NUCLEOTIDE SEQUENCE</scope>
    <source>
        <strain evidence="2">UCBG92.1500</strain>
        <tissue evidence="2">Leaf</tissue>
    </source>
</reference>
<feature type="domain" description="Reverse transcriptase Ty1/copia-type" evidence="1">
    <location>
        <begin position="1"/>
        <end position="73"/>
    </location>
</feature>
<comment type="caution">
    <text evidence="2">The sequence shown here is derived from an EMBL/GenBank/DDBJ whole genome shotgun (WGS) entry which is preliminary data.</text>
</comment>
<name>A0AA88U4C5_9ASTE</name>
<dbReference type="PANTHER" id="PTHR11439">
    <property type="entry name" value="GAG-POL-RELATED RETROTRANSPOSON"/>
    <property type="match status" value="1"/>
</dbReference>
<dbReference type="CDD" id="cd09272">
    <property type="entry name" value="RNase_HI_RT_Ty1"/>
    <property type="match status" value="1"/>
</dbReference>